<feature type="region of interest" description="Disordered" evidence="1">
    <location>
        <begin position="26"/>
        <end position="93"/>
    </location>
</feature>
<evidence type="ECO:0000256" key="1">
    <source>
        <dbReference type="SAM" id="MobiDB-lite"/>
    </source>
</evidence>
<protein>
    <submittedName>
        <fullName evidence="3">Uncharacterized protein</fullName>
    </submittedName>
</protein>
<accession>A0A9X3IVF2</accession>
<feature type="chain" id="PRO_5040913158" evidence="2">
    <location>
        <begin position="20"/>
        <end position="449"/>
    </location>
</feature>
<organism evidence="3 4">
    <name type="scientific">Nannocystis pusilla</name>
    <dbReference type="NCBI Taxonomy" id="889268"/>
    <lineage>
        <taxon>Bacteria</taxon>
        <taxon>Pseudomonadati</taxon>
        <taxon>Myxococcota</taxon>
        <taxon>Polyangia</taxon>
        <taxon>Nannocystales</taxon>
        <taxon>Nannocystaceae</taxon>
        <taxon>Nannocystis</taxon>
    </lineage>
</organism>
<evidence type="ECO:0000313" key="4">
    <source>
        <dbReference type="Proteomes" id="UP001150924"/>
    </source>
</evidence>
<dbReference type="EMBL" id="JAPNKE010000002">
    <property type="protein sequence ID" value="MCY1006207.1"/>
    <property type="molecule type" value="Genomic_DNA"/>
</dbReference>
<feature type="signal peptide" evidence="2">
    <location>
        <begin position="1"/>
        <end position="19"/>
    </location>
</feature>
<keyword evidence="4" id="KW-1185">Reference proteome</keyword>
<dbReference type="Proteomes" id="UP001150924">
    <property type="component" value="Unassembled WGS sequence"/>
</dbReference>
<name>A0A9X3IVF2_9BACT</name>
<dbReference type="RefSeq" id="WP_267768270.1">
    <property type="nucleotide sequence ID" value="NZ_JAPNKE010000002.1"/>
</dbReference>
<sequence>MPSHLVSRGCLLVVVGSLACGPSILETGTDTSSSTDHAGTTTTSGTDTQGPTASTPTTGETDPTDATGSPPSPTTGEPPETTGGPPVDCPKGQTPFAARWATVIVQPELGGWGPGWLAPLPDGGVAASLSYRNEDKLSGYGVMLLANDGELLGTHVSPPSAGGTNDLALAVDDAERLVLFGSRLVEPTMKPFLVRFAGDGPFVEEVELGEPSMGWEGKLTMLDTPVLFGELDDSTVIATKLEPDDVGSTWTRVLDAAPAAIPLASAADASGRILFVSGPDFVHTGVFNLQVVDSAGEPVWSRTLDAPDFGVVKDAIAIPGGWAILRDSSQGTPVQLLAIAEADGATLWDVEIAAENEDGPPRASRVHLIGDRLTVPVIRTLDFEDLDGPHTVAAHRLALDGTPVDETPLWEATLPQSLYSLESTVNACGELVTLSTGTNGRARIGAYVP</sequence>
<dbReference type="AlphaFoldDB" id="A0A9X3IVF2"/>
<feature type="compositionally biased region" description="Low complexity" evidence="1">
    <location>
        <begin position="27"/>
        <end position="52"/>
    </location>
</feature>
<reference evidence="3" key="1">
    <citation type="submission" date="2022-11" db="EMBL/GenBank/DDBJ databases">
        <title>Minimal conservation of predation-associated metabolite biosynthetic gene clusters underscores biosynthetic potential of Myxococcota including descriptions for ten novel species: Archangium lansinium sp. nov., Myxococcus landrumus sp. nov., Nannocystis bai.</title>
        <authorList>
            <person name="Ahearne A."/>
            <person name="Stevens C."/>
            <person name="Phillips K."/>
        </authorList>
    </citation>
    <scope>NUCLEOTIDE SEQUENCE</scope>
    <source>
        <strain evidence="3">Na p29</strain>
    </source>
</reference>
<comment type="caution">
    <text evidence="3">The sequence shown here is derived from an EMBL/GenBank/DDBJ whole genome shotgun (WGS) entry which is preliminary data.</text>
</comment>
<gene>
    <name evidence="3" type="ORF">OV079_11675</name>
</gene>
<evidence type="ECO:0000313" key="3">
    <source>
        <dbReference type="EMBL" id="MCY1006207.1"/>
    </source>
</evidence>
<proteinExistence type="predicted"/>
<evidence type="ECO:0000256" key="2">
    <source>
        <dbReference type="SAM" id="SignalP"/>
    </source>
</evidence>
<feature type="compositionally biased region" description="Low complexity" evidence="1">
    <location>
        <begin position="64"/>
        <end position="86"/>
    </location>
</feature>
<keyword evidence="2" id="KW-0732">Signal</keyword>